<dbReference type="InterPro" id="IPR003593">
    <property type="entry name" value="AAA+_ATPase"/>
</dbReference>
<feature type="domain" description="ABC transporter" evidence="12">
    <location>
        <begin position="129"/>
        <end position="383"/>
    </location>
</feature>
<dbReference type="GO" id="GO:0016887">
    <property type="term" value="F:ATP hydrolysis activity"/>
    <property type="evidence" value="ECO:0007669"/>
    <property type="project" value="InterPro"/>
</dbReference>
<dbReference type="InterPro" id="IPR027417">
    <property type="entry name" value="P-loop_NTPase"/>
</dbReference>
<feature type="transmembrane region" description="Helical" evidence="11">
    <location>
        <begin position="577"/>
        <end position="595"/>
    </location>
</feature>
<feature type="transmembrane region" description="Helical" evidence="11">
    <location>
        <begin position="1300"/>
        <end position="1321"/>
    </location>
</feature>
<keyword evidence="13" id="KW-0378">Hydrolase</keyword>
<dbReference type="Pfam" id="PF14510">
    <property type="entry name" value="ABC_trans_N"/>
    <property type="match status" value="1"/>
</dbReference>
<evidence type="ECO:0000256" key="11">
    <source>
        <dbReference type="SAM" id="Phobius"/>
    </source>
</evidence>
<feature type="region of interest" description="Disordered" evidence="10">
    <location>
        <begin position="1"/>
        <end position="20"/>
    </location>
</feature>
<dbReference type="InterPro" id="IPR029481">
    <property type="entry name" value="ABC_trans_N"/>
</dbReference>
<feature type="compositionally biased region" description="Polar residues" evidence="10">
    <location>
        <begin position="1"/>
        <end position="15"/>
    </location>
</feature>
<dbReference type="EMBL" id="HG937691">
    <property type="protein sequence ID" value="CDP33568.1"/>
    <property type="molecule type" value="Genomic_DNA"/>
</dbReference>
<proteinExistence type="inferred from homology"/>
<feature type="domain" description="ABC transporter" evidence="12">
    <location>
        <begin position="820"/>
        <end position="1062"/>
    </location>
</feature>
<dbReference type="GO" id="GO:0005524">
    <property type="term" value="F:ATP binding"/>
    <property type="evidence" value="ECO:0007669"/>
    <property type="project" value="UniProtKB-KW"/>
</dbReference>
<feature type="transmembrane region" description="Helical" evidence="11">
    <location>
        <begin position="1424"/>
        <end position="1443"/>
    </location>
</feature>
<dbReference type="InterPro" id="IPR010929">
    <property type="entry name" value="PDR_CDR_ABC"/>
</dbReference>
<dbReference type="EC" id="3.6.1.3" evidence="13"/>
<keyword evidence="6" id="KW-0547">Nucleotide-binding</keyword>
<feature type="transmembrane region" description="Helical" evidence="11">
    <location>
        <begin position="601"/>
        <end position="622"/>
    </location>
</feature>
<reference evidence="13" key="1">
    <citation type="submission" date="2014-02" db="EMBL/GenBank/DDBJ databases">
        <authorList>
            <person name="Genoscope - CEA"/>
        </authorList>
    </citation>
    <scope>NUCLEOTIDE SEQUENCE</scope>
    <source>
        <strain evidence="13">LS3</strain>
    </source>
</reference>
<evidence type="ECO:0000313" key="13">
    <source>
        <dbReference type="EMBL" id="CDP33568.1"/>
    </source>
</evidence>
<keyword evidence="3" id="KW-0813">Transport</keyword>
<dbReference type="InterPro" id="IPR017871">
    <property type="entry name" value="ABC_transporter-like_CS"/>
</dbReference>
<evidence type="ECO:0000256" key="10">
    <source>
        <dbReference type="SAM" id="MobiDB-lite"/>
    </source>
</evidence>
<dbReference type="PANTHER" id="PTHR19241">
    <property type="entry name" value="ATP-BINDING CASSETTE TRANSPORTER"/>
    <property type="match status" value="1"/>
</dbReference>
<feature type="transmembrane region" description="Helical" evidence="11">
    <location>
        <begin position="740"/>
        <end position="760"/>
    </location>
</feature>
<dbReference type="InterPro" id="IPR003439">
    <property type="entry name" value="ABC_transporter-like_ATP-bd"/>
</dbReference>
<protein>
    <submittedName>
        <fullName evidence="13">ARAD1A12298p</fullName>
        <ecNumber evidence="13">3.6.1.3</ecNumber>
    </submittedName>
</protein>
<feature type="transmembrane region" description="Helical" evidence="11">
    <location>
        <begin position="1270"/>
        <end position="1293"/>
    </location>
</feature>
<dbReference type="InterPro" id="IPR013525">
    <property type="entry name" value="ABC2_TM"/>
</dbReference>
<keyword evidence="4 11" id="KW-0812">Transmembrane</keyword>
<dbReference type="InterPro" id="IPR034003">
    <property type="entry name" value="ABCG_PDR_2"/>
</dbReference>
<dbReference type="InterPro" id="IPR034001">
    <property type="entry name" value="ABCG_PDR_1"/>
</dbReference>
<comment type="similarity">
    <text evidence="2">Belongs to the ABC transporter superfamily. ABCG family. PDR (TC 3.A.1.205) subfamily.</text>
</comment>
<dbReference type="PROSITE" id="PS00211">
    <property type="entry name" value="ABC_TRANSPORTER_1"/>
    <property type="match status" value="1"/>
</dbReference>
<dbReference type="PhylomeDB" id="A0A060SXW3"/>
<dbReference type="PROSITE" id="PS50893">
    <property type="entry name" value="ABC_TRANSPORTER_2"/>
    <property type="match status" value="2"/>
</dbReference>
<dbReference type="Gene3D" id="3.40.50.300">
    <property type="entry name" value="P-loop containing nucleotide triphosphate hydrolases"/>
    <property type="match status" value="2"/>
</dbReference>
<dbReference type="Pfam" id="PF06422">
    <property type="entry name" value="PDR_CDR"/>
    <property type="match status" value="1"/>
</dbReference>
<dbReference type="Pfam" id="PF00005">
    <property type="entry name" value="ABC_tran"/>
    <property type="match status" value="2"/>
</dbReference>
<dbReference type="GO" id="GO:0016020">
    <property type="term" value="C:membrane"/>
    <property type="evidence" value="ECO:0007669"/>
    <property type="project" value="UniProtKB-SubCell"/>
</dbReference>
<evidence type="ECO:0000256" key="3">
    <source>
        <dbReference type="ARBA" id="ARBA00022448"/>
    </source>
</evidence>
<evidence type="ECO:0000256" key="5">
    <source>
        <dbReference type="ARBA" id="ARBA00022737"/>
    </source>
</evidence>
<evidence type="ECO:0000256" key="6">
    <source>
        <dbReference type="ARBA" id="ARBA00022741"/>
    </source>
</evidence>
<evidence type="ECO:0000256" key="8">
    <source>
        <dbReference type="ARBA" id="ARBA00022989"/>
    </source>
</evidence>
<keyword evidence="9 11" id="KW-0472">Membrane</keyword>
<organism evidence="13">
    <name type="scientific">Blastobotrys adeninivorans</name>
    <name type="common">Yeast</name>
    <name type="synonym">Arxula adeninivorans</name>
    <dbReference type="NCBI Taxonomy" id="409370"/>
    <lineage>
        <taxon>Eukaryota</taxon>
        <taxon>Fungi</taxon>
        <taxon>Dikarya</taxon>
        <taxon>Ascomycota</taxon>
        <taxon>Saccharomycotina</taxon>
        <taxon>Dipodascomycetes</taxon>
        <taxon>Dipodascales</taxon>
        <taxon>Trichomonascaceae</taxon>
        <taxon>Blastobotrys</taxon>
    </lineage>
</organism>
<dbReference type="Pfam" id="PF01061">
    <property type="entry name" value="ABC2_membrane"/>
    <property type="match status" value="2"/>
</dbReference>
<feature type="transmembrane region" description="Helical" evidence="11">
    <location>
        <begin position="527"/>
        <end position="549"/>
    </location>
</feature>
<evidence type="ECO:0000259" key="12">
    <source>
        <dbReference type="PROSITE" id="PS50893"/>
    </source>
</evidence>
<feature type="transmembrane region" description="Helical" evidence="11">
    <location>
        <begin position="634"/>
        <end position="654"/>
    </location>
</feature>
<evidence type="ECO:0000256" key="2">
    <source>
        <dbReference type="ARBA" id="ARBA00006012"/>
    </source>
</evidence>
<dbReference type="FunFam" id="3.40.50.300:FF:000054">
    <property type="entry name" value="ABC multidrug transporter atrF"/>
    <property type="match status" value="1"/>
</dbReference>
<sequence>MSSDSMRGNKLSSGSDDPRPFYGAWLDDLEANDQRSVLTHQLSEVLSHPDAMERIESLSRVMSRRTHKDGKLDIDPKDFDLKVVLQAIVNRMESQGHSSNRTGVTFNNLTVKGIDTAAEYGPSVTNVIAQLLALPWAIHRKRNPKLRNLLEGIDGFIESGEMLLVLGRPGAGCSTLLRTIAGEIDSFKGIEGDLHYDGVPYHDMLKNFKDDIIYNPELDIHFPHLTVEDTLRFAVASRTPRVRLDNVDRTQYETYMVQLLATVFGLRHTFQTKVGNDYIRGVSGGERKRVSIAEALAARASVYCWDNATRGLDASTALEYNHAIRASTNLLNSSAIVAIYQAGENIYELYDKVTVLYLGKQVYFGPAEEAKGYFERMGWQRPPRQTTAEFLTSLTDPNGRTAREGYENLVPKTADEFVEYWHNSPEYANLKTQIASYNSEMDCDATRKRFQAVDRERKQKGQRARSRYMITYFSQLRLAIRRGYQRVKGDKAYTLTTIAGSVVQSLIIGSLFYNISNNTAGAFSRGGVLFFALLYNSLTSLAEVSNAYAKRPILQKQRSYSFYHPSVEAIQHLLTDLPVKIATLVVFSIILYFLTQLNQTAGQFFFFLLLVYIACGSIGSLFQAIAAWTRTASVANAIAGVLLLLLAVYTGYMIPTSRMHPWFKWIKWLDTLAYGFESLMASEFHGREMPCDNLVPSGPGYEKVSLMNQVCAFAGSVPGKKDVSGDAYIRDSFDYKWSHAWRNFGVIIGWWAVYFVLNALGTEFLPSMGTGGDVLLFKRGKMPDLSRIGEDRVANANVLRQVLNPDSNQDGNGQPLRDIFSWQHVDYTIPLGGEYRQLLCDVQGYIKPGTMTALMGESGAGKTTLLNVLSQRISVGVITGDMLVNGKPLNSSFQRRTGYVQQQDLHLAQATVRESLQFAARLRQPSHVPDKEKLDYVETILDLLGMKSYADAFVGSPGRGLNVEQRKKLSIAVELVAKPSLVLFLDEPTSGLDSQSAWAIVTFMKSLASAGQAILCTIHQPSATLFEEFDRLLLLKKGGVTVYFGDIGKNSSTLVDYFERHGARKCHQHENPAEYILEAIGAGATASTNSDWGEIWKNSEECKRVTEEIAALHRELAGVAATENSELKGQFAAPYFVQLWEVFKRTFTYFWRSPDYVFSKIGLQVVGGLFIGFTFWKVDHSLGGMQDAMFAAFLIQLISAPAVNQILDHVMAPRELFEVRESASNTFHWSCMILSQYLVEIMYHIPIATLLFMCFYWPVHYSASASVAGYFYFMYCILFQLYYVGFALLVAYFSPDSASAAVIASVLFTFLIQFCGVLQPVSQMVGFWTFMYKLCPYTYVTQSLLGITLHGRQVECKDWEFNIVQPPSGTTCGAYMANYLESNAGYINNPNATADCQYCQYSVGDDWLATVGIKYEYRWRNVGFLWAYIVFNIGAMLLMYYCIRFRTWTLPQWVKDFREKFTYRKDKEDPGLEPARDIYEVQQRDRQRVLSPN</sequence>
<dbReference type="CDD" id="cd03232">
    <property type="entry name" value="ABCG_PDR_domain2"/>
    <property type="match status" value="1"/>
</dbReference>
<dbReference type="SMART" id="SM00382">
    <property type="entry name" value="AAA"/>
    <property type="match status" value="2"/>
</dbReference>
<evidence type="ECO:0000256" key="7">
    <source>
        <dbReference type="ARBA" id="ARBA00022840"/>
    </source>
</evidence>
<keyword evidence="7" id="KW-0067">ATP-binding</keyword>
<keyword evidence="5" id="KW-0677">Repeat</keyword>
<feature type="transmembrane region" description="Helical" evidence="11">
    <location>
        <begin position="1237"/>
        <end position="1258"/>
    </location>
</feature>
<evidence type="ECO:0000256" key="9">
    <source>
        <dbReference type="ARBA" id="ARBA00023136"/>
    </source>
</evidence>
<evidence type="ECO:0000256" key="4">
    <source>
        <dbReference type="ARBA" id="ARBA00022692"/>
    </source>
</evidence>
<dbReference type="Pfam" id="PF19055">
    <property type="entry name" value="ABC2_membrane_7"/>
    <property type="match status" value="1"/>
</dbReference>
<evidence type="ECO:0000256" key="1">
    <source>
        <dbReference type="ARBA" id="ARBA00004141"/>
    </source>
</evidence>
<dbReference type="InterPro" id="IPR043926">
    <property type="entry name" value="ABCG_dom"/>
</dbReference>
<name>A0A060SXW3_BLAAD</name>
<reference evidence="13" key="2">
    <citation type="submission" date="2014-06" db="EMBL/GenBank/DDBJ databases">
        <title>The complete genome of Blastobotrys (Arxula) adeninivorans LS3 - a yeast of biotechnological interest.</title>
        <authorList>
            <person name="Kunze G."/>
            <person name="Gaillardin C."/>
            <person name="Czernicka M."/>
            <person name="Durrens P."/>
            <person name="Martin T."/>
            <person name="Boer E."/>
            <person name="Gabaldon T."/>
            <person name="Cruz J."/>
            <person name="Talla E."/>
            <person name="Marck C."/>
            <person name="Goffeau A."/>
            <person name="Barbe V."/>
            <person name="Baret P."/>
            <person name="Baronian K."/>
            <person name="Beier S."/>
            <person name="Bleykasten C."/>
            <person name="Bode R."/>
            <person name="Casaregola S."/>
            <person name="Despons L."/>
            <person name="Fairhead C."/>
            <person name="Giersberg M."/>
            <person name="Gierski P."/>
            <person name="Hahnel U."/>
            <person name="Hartmann A."/>
            <person name="Jankowska D."/>
            <person name="Jubin C."/>
            <person name="Jung P."/>
            <person name="Lafontaine I."/>
            <person name="Leh-Louis V."/>
            <person name="Lemaire M."/>
            <person name="Marcet-Houben M."/>
            <person name="Mascher M."/>
            <person name="Morel G."/>
            <person name="Richard G.-F."/>
            <person name="Riechen J."/>
            <person name="Sacerdot C."/>
            <person name="Sarkar A."/>
            <person name="Savel G."/>
            <person name="Schacherer J."/>
            <person name="Sherman D."/>
            <person name="Straub M.-L."/>
            <person name="Stein N."/>
            <person name="Thierry A."/>
            <person name="Trautwein-Schult A."/>
            <person name="Westhof E."/>
            <person name="Worch S."/>
            <person name="Dujon B."/>
            <person name="Souciet J.-L."/>
            <person name="Wincker P."/>
            <person name="Scholz U."/>
            <person name="Neuveglise N."/>
        </authorList>
    </citation>
    <scope>NUCLEOTIDE SEQUENCE</scope>
    <source>
        <strain evidence="13">LS3</strain>
    </source>
</reference>
<feature type="transmembrane region" description="Helical" evidence="11">
    <location>
        <begin position="492"/>
        <end position="515"/>
    </location>
</feature>
<gene>
    <name evidence="13" type="ORF">GNLVRS02_ARAD1A12298g</name>
</gene>
<dbReference type="CDD" id="cd03233">
    <property type="entry name" value="ABCG_PDR_domain1"/>
    <property type="match status" value="1"/>
</dbReference>
<dbReference type="GO" id="GO:0140359">
    <property type="term" value="F:ABC-type transporter activity"/>
    <property type="evidence" value="ECO:0007669"/>
    <property type="project" value="InterPro"/>
</dbReference>
<accession>A0A060SXW3</accession>
<comment type="subcellular location">
    <subcellularLocation>
        <location evidence="1">Membrane</location>
        <topology evidence="1">Multi-pass membrane protein</topology>
    </subcellularLocation>
</comment>
<keyword evidence="8 11" id="KW-1133">Transmembrane helix</keyword>
<dbReference type="SUPFAM" id="SSF52540">
    <property type="entry name" value="P-loop containing nucleoside triphosphate hydrolases"/>
    <property type="match status" value="2"/>
</dbReference>